<proteinExistence type="predicted"/>
<dbReference type="EMBL" id="CM046391">
    <property type="protein sequence ID" value="KAI8560853.1"/>
    <property type="molecule type" value="Genomic_DNA"/>
</dbReference>
<sequence length="298" mass="34047">MKEPSTFGTNSNSLKNTPSQPQKKRGRPVGSKSNLDKRRGPNAKGSNSSPTRESTPSRGSELRVGGKRSSEKDEDEVCSPAKKPRCARVDSELDMDSVMGGFGGIQMTYWIPGKREVSCVNEEVSPIFNLFSMDVDWLTWDSEDIRYPFTWRNNQGGGDFIESRLDRALESHSRLLHYYNQSYIEHLDCIGSEHKALLLHTTVRIRRRGTPFRFDARLFKSEDVKGIVQSEWAQGIIGSPLFYLSRKIKKCQLALKSWRVKQNLNSRQKIEQTKEEMRILETQGREFHSVELAALQDC</sequence>
<evidence type="ECO:0000313" key="1">
    <source>
        <dbReference type="EMBL" id="KAI8560853.1"/>
    </source>
</evidence>
<protein>
    <submittedName>
        <fullName evidence="1">Uncharacterized protein</fullName>
    </submittedName>
</protein>
<reference evidence="1" key="1">
    <citation type="submission" date="2022-02" db="EMBL/GenBank/DDBJ databases">
        <title>Plant Genome Project.</title>
        <authorList>
            <person name="Zhang R.-G."/>
        </authorList>
    </citation>
    <scope>NUCLEOTIDE SEQUENCE</scope>
    <source>
        <strain evidence="1">AT1</strain>
    </source>
</reference>
<accession>A0ACC0P5A4</accession>
<gene>
    <name evidence="1" type="ORF">RHMOL_Rhmol04G0288000</name>
</gene>
<evidence type="ECO:0000313" key="2">
    <source>
        <dbReference type="Proteomes" id="UP001062846"/>
    </source>
</evidence>
<dbReference type="Proteomes" id="UP001062846">
    <property type="component" value="Chromosome 4"/>
</dbReference>
<keyword evidence="2" id="KW-1185">Reference proteome</keyword>
<organism evidence="1 2">
    <name type="scientific">Rhododendron molle</name>
    <name type="common">Chinese azalea</name>
    <name type="synonym">Azalea mollis</name>
    <dbReference type="NCBI Taxonomy" id="49168"/>
    <lineage>
        <taxon>Eukaryota</taxon>
        <taxon>Viridiplantae</taxon>
        <taxon>Streptophyta</taxon>
        <taxon>Embryophyta</taxon>
        <taxon>Tracheophyta</taxon>
        <taxon>Spermatophyta</taxon>
        <taxon>Magnoliopsida</taxon>
        <taxon>eudicotyledons</taxon>
        <taxon>Gunneridae</taxon>
        <taxon>Pentapetalae</taxon>
        <taxon>asterids</taxon>
        <taxon>Ericales</taxon>
        <taxon>Ericaceae</taxon>
        <taxon>Ericoideae</taxon>
        <taxon>Rhodoreae</taxon>
        <taxon>Rhododendron</taxon>
    </lineage>
</organism>
<name>A0ACC0P5A4_RHOML</name>
<comment type="caution">
    <text evidence="1">The sequence shown here is derived from an EMBL/GenBank/DDBJ whole genome shotgun (WGS) entry which is preliminary data.</text>
</comment>